<keyword evidence="3" id="KW-0436">Ligase</keyword>
<accession>A0A834TP90</accession>
<organism evidence="3 4">
    <name type="scientific">Senna tora</name>
    <dbReference type="NCBI Taxonomy" id="362788"/>
    <lineage>
        <taxon>Eukaryota</taxon>
        <taxon>Viridiplantae</taxon>
        <taxon>Streptophyta</taxon>
        <taxon>Embryophyta</taxon>
        <taxon>Tracheophyta</taxon>
        <taxon>Spermatophyta</taxon>
        <taxon>Magnoliopsida</taxon>
        <taxon>eudicotyledons</taxon>
        <taxon>Gunneridae</taxon>
        <taxon>Pentapetalae</taxon>
        <taxon>rosids</taxon>
        <taxon>fabids</taxon>
        <taxon>Fabales</taxon>
        <taxon>Fabaceae</taxon>
        <taxon>Caesalpinioideae</taxon>
        <taxon>Cassia clade</taxon>
        <taxon>Senna</taxon>
    </lineage>
</organism>
<proteinExistence type="predicted"/>
<dbReference type="GO" id="GO:0016874">
    <property type="term" value="F:ligase activity"/>
    <property type="evidence" value="ECO:0007669"/>
    <property type="project" value="UniProtKB-KW"/>
</dbReference>
<feature type="region of interest" description="Disordered" evidence="1">
    <location>
        <begin position="79"/>
        <end position="100"/>
    </location>
</feature>
<evidence type="ECO:0000256" key="1">
    <source>
        <dbReference type="SAM" id="MobiDB-lite"/>
    </source>
</evidence>
<dbReference type="Proteomes" id="UP000634136">
    <property type="component" value="Unassembled WGS sequence"/>
</dbReference>
<feature type="region of interest" description="Disordered" evidence="1">
    <location>
        <begin position="326"/>
        <end position="415"/>
    </location>
</feature>
<feature type="compositionally biased region" description="Polar residues" evidence="1">
    <location>
        <begin position="326"/>
        <end position="341"/>
    </location>
</feature>
<reference evidence="3" key="1">
    <citation type="submission" date="2020-09" db="EMBL/GenBank/DDBJ databases">
        <title>Genome-Enabled Discovery of Anthraquinone Biosynthesis in Senna tora.</title>
        <authorList>
            <person name="Kang S.-H."/>
            <person name="Pandey R.P."/>
            <person name="Lee C.-M."/>
            <person name="Sim J.-S."/>
            <person name="Jeong J.-T."/>
            <person name="Choi B.-S."/>
            <person name="Jung M."/>
            <person name="Ginzburg D."/>
            <person name="Zhao K."/>
            <person name="Won S.Y."/>
            <person name="Oh T.-J."/>
            <person name="Yu Y."/>
            <person name="Kim N.-H."/>
            <person name="Lee O.R."/>
            <person name="Lee T.-H."/>
            <person name="Bashyal P."/>
            <person name="Kim T.-S."/>
            <person name="Lee W.-H."/>
            <person name="Kawkins C."/>
            <person name="Kim C.-K."/>
            <person name="Kim J.S."/>
            <person name="Ahn B.O."/>
            <person name="Rhee S.Y."/>
            <person name="Sohng J.K."/>
        </authorList>
    </citation>
    <scope>NUCLEOTIDE SEQUENCE</scope>
    <source>
        <tissue evidence="3">Leaf</tissue>
    </source>
</reference>
<dbReference type="AlphaFoldDB" id="A0A834TP90"/>
<gene>
    <name evidence="3" type="ORF">G2W53_016323</name>
</gene>
<feature type="compositionally biased region" description="Basic and acidic residues" evidence="1">
    <location>
        <begin position="363"/>
        <end position="396"/>
    </location>
</feature>
<dbReference type="EMBL" id="JAAIUW010000006">
    <property type="protein sequence ID" value="KAF7825159.1"/>
    <property type="molecule type" value="Genomic_DNA"/>
</dbReference>
<protein>
    <submittedName>
        <fullName evidence="3">DNA ligase 1-like</fullName>
    </submittedName>
</protein>
<feature type="compositionally biased region" description="Low complexity" evidence="1">
    <location>
        <begin position="79"/>
        <end position="94"/>
    </location>
</feature>
<name>A0A834TP90_9FABA</name>
<dbReference type="OrthoDB" id="1436751at2759"/>
<evidence type="ECO:0000259" key="2">
    <source>
        <dbReference type="Pfam" id="PF04195"/>
    </source>
</evidence>
<evidence type="ECO:0000313" key="4">
    <source>
        <dbReference type="Proteomes" id="UP000634136"/>
    </source>
</evidence>
<sequence length="452" mass="50394">MEVYWSKRKVEEAGLELEGSSAYVSWLVYIGPLQLSKLSLSLALTSISLLISLLPTMARAPCCHFASRHNLFYSRSSGNASSSPSVPASPDSRVQASDSSMDVDRYPFCKESLKASIDGRPAITRLDDVPYVSAIYSPEEEDFFSTSSDRRPLPDSLEEGVELDSLPAKMCHAQCYFPISQYLSLVIRVFLDNAFKFRFCVDSHPFPMSLFCHDGINVSPAQLMPNAWVFLRDFEKICESVEVPPSLRFFFHLFQVQFRSVEGYIFIRLETSSHVLSHISQTAQLGWPISSRTYAQFLAEKKIIVDVSSSSASSGGALNVVPAESISPQSAPSARRQNPSIIPSVWASSPVGGSISKRVHSRQTNEEGSRHQGKEPAVESPRRHGKKPVEKDERPRTRQRAQPSTHLSLGDLHYPQENRRSPSLLYLRNVNGLSCPFIKIIGFLVSSRFLIS</sequence>
<dbReference type="Pfam" id="PF04195">
    <property type="entry name" value="Transposase_28"/>
    <property type="match status" value="1"/>
</dbReference>
<comment type="caution">
    <text evidence="3">The sequence shown here is derived from an EMBL/GenBank/DDBJ whole genome shotgun (WGS) entry which is preliminary data.</text>
</comment>
<evidence type="ECO:0000313" key="3">
    <source>
        <dbReference type="EMBL" id="KAF7825159.1"/>
    </source>
</evidence>
<keyword evidence="4" id="KW-1185">Reference proteome</keyword>
<feature type="domain" description="Transposase (putative) gypsy type" evidence="2">
    <location>
        <begin position="190"/>
        <end position="257"/>
    </location>
</feature>
<dbReference type="InterPro" id="IPR007321">
    <property type="entry name" value="Transposase_28"/>
</dbReference>